<dbReference type="EMBL" id="WVTI01000002">
    <property type="protein sequence ID" value="MXS25306.1"/>
    <property type="molecule type" value="Genomic_DNA"/>
</dbReference>
<evidence type="ECO:0000313" key="2">
    <source>
        <dbReference type="EMBL" id="MXS25306.1"/>
    </source>
</evidence>
<name>A0A6I4XFG0_ENTGA</name>
<feature type="transmembrane region" description="Helical" evidence="1">
    <location>
        <begin position="12"/>
        <end position="31"/>
    </location>
</feature>
<comment type="caution">
    <text evidence="2">The sequence shown here is derived from an EMBL/GenBank/DDBJ whole genome shotgun (WGS) entry which is preliminary data.</text>
</comment>
<evidence type="ECO:0000313" key="3">
    <source>
        <dbReference type="Proteomes" id="UP000439965"/>
    </source>
</evidence>
<keyword evidence="1" id="KW-0472">Membrane</keyword>
<dbReference type="Proteomes" id="UP000439965">
    <property type="component" value="Unassembled WGS sequence"/>
</dbReference>
<gene>
    <name evidence="2" type="ORF">GTI89_04335</name>
</gene>
<evidence type="ECO:0000256" key="1">
    <source>
        <dbReference type="SAM" id="Phobius"/>
    </source>
</evidence>
<sequence>MDNNLYGNIIDFLGNILIALTSAGIAWYVSYKESSKNQRKDMLEKKQEQLGMLKLLALENTFNKASFETISETNNCLEKQSELSRLRTKIWDSLKFKLDQPSQVLEDIYLYYYQIESAKELSKEGIEEDPKILEDLAQMNLDILEMIEALIKNINENKTTFS</sequence>
<organism evidence="2 3">
    <name type="scientific">Enterococcus gallinarum</name>
    <dbReference type="NCBI Taxonomy" id="1353"/>
    <lineage>
        <taxon>Bacteria</taxon>
        <taxon>Bacillati</taxon>
        <taxon>Bacillota</taxon>
        <taxon>Bacilli</taxon>
        <taxon>Lactobacillales</taxon>
        <taxon>Enterococcaceae</taxon>
        <taxon>Enterococcus</taxon>
    </lineage>
</organism>
<dbReference type="RefSeq" id="WP_160805798.1">
    <property type="nucleotide sequence ID" value="NZ_JAQEJR010000007.1"/>
</dbReference>
<protein>
    <submittedName>
        <fullName evidence="2">Uncharacterized protein</fullName>
    </submittedName>
</protein>
<keyword evidence="1" id="KW-1133">Transmembrane helix</keyword>
<dbReference type="AlphaFoldDB" id="A0A6I4XFG0"/>
<proteinExistence type="predicted"/>
<accession>A0A6I4XFG0</accession>
<keyword evidence="1" id="KW-0812">Transmembrane</keyword>
<reference evidence="2 3" key="1">
    <citation type="submission" date="2019-04" db="EMBL/GenBank/DDBJ databases">
        <title>Step-wise assembly of the neonatal virome modulated by breast feeding.</title>
        <authorList>
            <person name="Liang G."/>
            <person name="Bushman F."/>
        </authorList>
    </citation>
    <scope>NUCLEOTIDE SEQUENCE [LARGE SCALE GENOMIC DNA]</scope>
    <source>
        <strain evidence="2 3">E3404</strain>
    </source>
</reference>